<evidence type="ECO:0000313" key="4">
    <source>
        <dbReference type="Proteomes" id="UP000468531"/>
    </source>
</evidence>
<dbReference type="InterPro" id="IPR014748">
    <property type="entry name" value="Enoyl-CoA_hydra_C"/>
</dbReference>
<dbReference type="InterPro" id="IPR018376">
    <property type="entry name" value="Enoyl-CoA_hyd/isom_CS"/>
</dbReference>
<dbReference type="GO" id="GO:0004300">
    <property type="term" value="F:enoyl-CoA hydratase activity"/>
    <property type="evidence" value="ECO:0007669"/>
    <property type="project" value="UniProtKB-EC"/>
</dbReference>
<protein>
    <submittedName>
        <fullName evidence="3">Enoyl-CoA hydratase</fullName>
        <ecNumber evidence="3">4.2.1.17</ecNumber>
    </submittedName>
</protein>
<evidence type="ECO:0000256" key="2">
    <source>
        <dbReference type="RuleBase" id="RU003707"/>
    </source>
</evidence>
<reference evidence="3 4" key="1">
    <citation type="journal article" date="2020" name="Arch. Microbiol.">
        <title>Bradyrhizobium uaiense sp. nov., a new highly efficient cowpea symbiont.</title>
        <authorList>
            <person name="Cabral Michel D."/>
            <person name="Azarias Guimaraes A."/>
            <person name="Martins da Costa E."/>
            <person name="Soares de Carvalho T."/>
            <person name="Balsanelli E."/>
            <person name="Willems A."/>
            <person name="Maltempi de Souza E."/>
            <person name="de Souza Moreira F.M."/>
        </authorList>
    </citation>
    <scope>NUCLEOTIDE SEQUENCE [LARGE SCALE GENOMIC DNA]</scope>
    <source>
        <strain evidence="3 4">UFLA 03-164</strain>
    </source>
</reference>
<comment type="caution">
    <text evidence="3">The sequence shown here is derived from an EMBL/GenBank/DDBJ whole genome shotgun (WGS) entry which is preliminary data.</text>
</comment>
<dbReference type="InterPro" id="IPR001753">
    <property type="entry name" value="Enoyl-CoA_hydra/iso"/>
</dbReference>
<dbReference type="SUPFAM" id="SSF52096">
    <property type="entry name" value="ClpP/crotonase"/>
    <property type="match status" value="1"/>
</dbReference>
<dbReference type="AlphaFoldDB" id="A0A6P1BVA8"/>
<evidence type="ECO:0000313" key="3">
    <source>
        <dbReference type="EMBL" id="NEV02229.1"/>
    </source>
</evidence>
<sequence>MCRRVTEDAMTDQRVVLSEKRGAVFYITLNRPHVLNAMNLEMEKALVESIQTFRDDDELLVAILTGAGGRAFSAGMDLKEVARDDSDGRGRGQDEIRRFADLEIWKPIIAAVDGYCVAGGFEIALQCDIRIATSQSTFGLPEPRWNLMANYFGCHNLSRMIPLGEAMYIQLTGNRIGSQEALRCGLVHSVHPDRDALMKEADAIADSITLCSPLAVQAIKQVVTKARSLPVEEAYKMGIPMLRRLMEMEDGTEGPKAFAEKRRPVWKMR</sequence>
<gene>
    <name evidence="3" type="ORF">FNJ47_42505</name>
</gene>
<proteinExistence type="inferred from homology"/>
<dbReference type="PROSITE" id="PS00166">
    <property type="entry name" value="ENOYL_COA_HYDRATASE"/>
    <property type="match status" value="1"/>
</dbReference>
<dbReference type="InterPro" id="IPR029045">
    <property type="entry name" value="ClpP/crotonase-like_dom_sf"/>
</dbReference>
<dbReference type="Gene3D" id="1.10.12.10">
    <property type="entry name" value="Lyase 2-enoyl-coa Hydratase, Chain A, domain 2"/>
    <property type="match status" value="1"/>
</dbReference>
<dbReference type="Proteomes" id="UP000468531">
    <property type="component" value="Unassembled WGS sequence"/>
</dbReference>
<keyword evidence="4" id="KW-1185">Reference proteome</keyword>
<dbReference type="EC" id="4.2.1.17" evidence="3"/>
<organism evidence="3 4">
    <name type="scientific">Bradyrhizobium uaiense</name>
    <dbReference type="NCBI Taxonomy" id="2594946"/>
    <lineage>
        <taxon>Bacteria</taxon>
        <taxon>Pseudomonadati</taxon>
        <taxon>Pseudomonadota</taxon>
        <taxon>Alphaproteobacteria</taxon>
        <taxon>Hyphomicrobiales</taxon>
        <taxon>Nitrobacteraceae</taxon>
        <taxon>Bradyrhizobium</taxon>
    </lineage>
</organism>
<dbReference type="Gene3D" id="3.90.226.10">
    <property type="entry name" value="2-enoyl-CoA Hydratase, Chain A, domain 1"/>
    <property type="match status" value="1"/>
</dbReference>
<accession>A0A6P1BVA8</accession>
<dbReference type="PANTHER" id="PTHR43802">
    <property type="entry name" value="ENOYL-COA HYDRATASE"/>
    <property type="match status" value="1"/>
</dbReference>
<comment type="similarity">
    <text evidence="1 2">Belongs to the enoyl-CoA hydratase/isomerase family.</text>
</comment>
<dbReference type="Pfam" id="PF00378">
    <property type="entry name" value="ECH_1"/>
    <property type="match status" value="1"/>
</dbReference>
<keyword evidence="3" id="KW-0456">Lyase</keyword>
<dbReference type="RefSeq" id="WP_430649475.1">
    <property type="nucleotide sequence ID" value="NZ_VKHP01000325.1"/>
</dbReference>
<dbReference type="EMBL" id="VKHP01000325">
    <property type="protein sequence ID" value="NEV02229.1"/>
    <property type="molecule type" value="Genomic_DNA"/>
</dbReference>
<dbReference type="CDD" id="cd06558">
    <property type="entry name" value="crotonase-like"/>
    <property type="match status" value="1"/>
</dbReference>
<name>A0A6P1BVA8_9BRAD</name>
<dbReference type="PANTHER" id="PTHR43802:SF1">
    <property type="entry name" value="IP11341P-RELATED"/>
    <property type="match status" value="1"/>
</dbReference>
<evidence type="ECO:0000256" key="1">
    <source>
        <dbReference type="ARBA" id="ARBA00005254"/>
    </source>
</evidence>